<evidence type="ECO:0000313" key="4">
    <source>
        <dbReference type="Proteomes" id="UP000070572"/>
    </source>
</evidence>
<dbReference type="InterPro" id="IPR008927">
    <property type="entry name" value="6-PGluconate_DH-like_C_sf"/>
</dbReference>
<dbReference type="GO" id="GO:0016491">
    <property type="term" value="F:oxidoreductase activity"/>
    <property type="evidence" value="ECO:0007669"/>
    <property type="project" value="InterPro"/>
</dbReference>
<dbReference type="RefSeq" id="WP_060920778.1">
    <property type="nucleotide sequence ID" value="NZ_KQ960687.1"/>
</dbReference>
<dbReference type="Pfam" id="PF02558">
    <property type="entry name" value="ApbA"/>
    <property type="match status" value="1"/>
</dbReference>
<reference evidence="3 4" key="1">
    <citation type="submission" date="2016-01" db="EMBL/GenBank/DDBJ databases">
        <authorList>
            <person name="Mitreva M."/>
            <person name="Pepin K.H."/>
            <person name="Mihindukulasuriya K.A."/>
            <person name="Fulton R."/>
            <person name="Fronick C."/>
            <person name="O'Laughlin M."/>
            <person name="Miner T."/>
            <person name="Herter B."/>
            <person name="Rosa B.A."/>
            <person name="Cordes M."/>
            <person name="Tomlinson C."/>
            <person name="Wollam A."/>
            <person name="Palsikar V.B."/>
            <person name="Mardis E.R."/>
            <person name="Wilson R.K."/>
        </authorList>
    </citation>
    <scope>NUCLEOTIDE SEQUENCE [LARGE SCALE GENOMIC DNA]</scope>
    <source>
        <strain evidence="3 4">DNF00696</strain>
    </source>
</reference>
<proteinExistence type="predicted"/>
<dbReference type="EMBL" id="LSDN01000023">
    <property type="protein sequence ID" value="KXB79684.1"/>
    <property type="molecule type" value="Genomic_DNA"/>
</dbReference>
<feature type="domain" description="Opine dehydrogenase" evidence="1">
    <location>
        <begin position="176"/>
        <end position="330"/>
    </location>
</feature>
<protein>
    <submittedName>
        <fullName evidence="3">NAD/NADP octopine/nopaline dehydrogenase</fullName>
    </submittedName>
</protein>
<dbReference type="SUPFAM" id="SSF51735">
    <property type="entry name" value="NAD(P)-binding Rossmann-fold domains"/>
    <property type="match status" value="1"/>
</dbReference>
<evidence type="ECO:0000313" key="3">
    <source>
        <dbReference type="EMBL" id="KXB79684.1"/>
    </source>
</evidence>
<dbReference type="InterPro" id="IPR036291">
    <property type="entry name" value="NAD(P)-bd_dom_sf"/>
</dbReference>
<dbReference type="InterPro" id="IPR013328">
    <property type="entry name" value="6PGD_dom2"/>
</dbReference>
<dbReference type="InterPro" id="IPR003421">
    <property type="entry name" value="Opine_DH"/>
</dbReference>
<evidence type="ECO:0000259" key="2">
    <source>
        <dbReference type="Pfam" id="PF02558"/>
    </source>
</evidence>
<dbReference type="Pfam" id="PF02317">
    <property type="entry name" value="Octopine_DH"/>
    <property type="match status" value="1"/>
</dbReference>
<dbReference type="InterPro" id="IPR013332">
    <property type="entry name" value="KPR_N"/>
</dbReference>
<comment type="caution">
    <text evidence="3">The sequence shown here is derived from an EMBL/GenBank/DDBJ whole genome shotgun (WGS) entry which is preliminary data.</text>
</comment>
<organism evidence="3 4">
    <name type="scientific">Varibaculum cambriense</name>
    <dbReference type="NCBI Taxonomy" id="184870"/>
    <lineage>
        <taxon>Bacteria</taxon>
        <taxon>Bacillati</taxon>
        <taxon>Actinomycetota</taxon>
        <taxon>Actinomycetes</taxon>
        <taxon>Actinomycetales</taxon>
        <taxon>Actinomycetaceae</taxon>
        <taxon>Varibaculum</taxon>
    </lineage>
</organism>
<dbReference type="Gene3D" id="1.10.1040.10">
    <property type="entry name" value="N-(1-d-carboxylethyl)-l-norvaline Dehydrogenase, domain 2"/>
    <property type="match status" value="1"/>
</dbReference>
<dbReference type="AlphaFoldDB" id="A0AB34WXV4"/>
<evidence type="ECO:0000259" key="1">
    <source>
        <dbReference type="Pfam" id="PF02317"/>
    </source>
</evidence>
<sequence length="357" mass="39254">MRIGIVGGGHTGAVYAGYLARHGHETALYTRQAAKWKPRVHVQDLVSSQEYTANLAFVTSDPAELIDFSDVIIVTLPVYAVQDFFNRAQHALAERHTIVLSPGNCAREFTVNPVLAQGAAVIGLQRVMFISRSFGYGDRAVLSGVKKELVAAELTRQAGAHDLLQELFHAPVRTMPTYLPISLGASNPILHSSRLREITEQNPGNTFSENIPFYEGWGSKASDYFFQMNTELVEVARGYASVGGDLVPSLTAYYESRNQDELTAKIRGITAFKGIGSPMIADGEGYRLNYSSRYFEEDIAFGLSQIAQLGKLIGVATPNIDATLSWAFELMDPAVERLNLKDMGLDSAEKIMKFYSQ</sequence>
<dbReference type="Gene3D" id="3.40.50.720">
    <property type="entry name" value="NAD(P)-binding Rossmann-like Domain"/>
    <property type="match status" value="1"/>
</dbReference>
<gene>
    <name evidence="3" type="ORF">HMPREF1862_01721</name>
</gene>
<dbReference type="Proteomes" id="UP000070572">
    <property type="component" value="Unassembled WGS sequence"/>
</dbReference>
<dbReference type="PANTHER" id="PTHR38015">
    <property type="entry name" value="BLR6086 PROTEIN"/>
    <property type="match status" value="1"/>
</dbReference>
<accession>A0AB34WXV4</accession>
<feature type="domain" description="Ketopantoate reductase N-terminal" evidence="2">
    <location>
        <begin position="3"/>
        <end position="100"/>
    </location>
</feature>
<dbReference type="SUPFAM" id="SSF48179">
    <property type="entry name" value="6-phosphogluconate dehydrogenase C-terminal domain-like"/>
    <property type="match status" value="1"/>
</dbReference>
<dbReference type="PANTHER" id="PTHR38015:SF1">
    <property type="entry name" value="OPINE DEHYDROGENASE DOMAIN-CONTAINING PROTEIN"/>
    <property type="match status" value="1"/>
</dbReference>
<name>A0AB34WXV4_9ACTO</name>
<dbReference type="InterPro" id="IPR051729">
    <property type="entry name" value="Opine/Lysopine_DH"/>
</dbReference>